<dbReference type="AlphaFoldDB" id="A0A5C5VYU8"/>
<feature type="signal peptide" evidence="1">
    <location>
        <begin position="1"/>
        <end position="21"/>
    </location>
</feature>
<dbReference type="Proteomes" id="UP000318995">
    <property type="component" value="Unassembled WGS sequence"/>
</dbReference>
<gene>
    <name evidence="2" type="ORF">Pla111_22270</name>
</gene>
<protein>
    <submittedName>
        <fullName evidence="2">Uncharacterized protein</fullName>
    </submittedName>
</protein>
<name>A0A5C5VYU8_9BACT</name>
<organism evidence="2 3">
    <name type="scientific">Botrimarina hoheduenensis</name>
    <dbReference type="NCBI Taxonomy" id="2528000"/>
    <lineage>
        <taxon>Bacteria</taxon>
        <taxon>Pseudomonadati</taxon>
        <taxon>Planctomycetota</taxon>
        <taxon>Planctomycetia</taxon>
        <taxon>Pirellulales</taxon>
        <taxon>Lacipirellulaceae</taxon>
        <taxon>Botrimarina</taxon>
    </lineage>
</organism>
<evidence type="ECO:0000256" key="1">
    <source>
        <dbReference type="SAM" id="SignalP"/>
    </source>
</evidence>
<evidence type="ECO:0000313" key="2">
    <source>
        <dbReference type="EMBL" id="TWT43277.1"/>
    </source>
</evidence>
<comment type="caution">
    <text evidence="2">The sequence shown here is derived from an EMBL/GenBank/DDBJ whole genome shotgun (WGS) entry which is preliminary data.</text>
</comment>
<proteinExistence type="predicted"/>
<evidence type="ECO:0000313" key="3">
    <source>
        <dbReference type="Proteomes" id="UP000318995"/>
    </source>
</evidence>
<feature type="chain" id="PRO_5022803601" evidence="1">
    <location>
        <begin position="22"/>
        <end position="110"/>
    </location>
</feature>
<dbReference type="EMBL" id="SJPH01000004">
    <property type="protein sequence ID" value="TWT43277.1"/>
    <property type="molecule type" value="Genomic_DNA"/>
</dbReference>
<keyword evidence="3" id="KW-1185">Reference proteome</keyword>
<reference evidence="2 3" key="1">
    <citation type="submission" date="2019-02" db="EMBL/GenBank/DDBJ databases">
        <title>Deep-cultivation of Planctomycetes and their phenomic and genomic characterization uncovers novel biology.</title>
        <authorList>
            <person name="Wiegand S."/>
            <person name="Jogler M."/>
            <person name="Boedeker C."/>
            <person name="Pinto D."/>
            <person name="Vollmers J."/>
            <person name="Rivas-Marin E."/>
            <person name="Kohn T."/>
            <person name="Peeters S.H."/>
            <person name="Heuer A."/>
            <person name="Rast P."/>
            <person name="Oberbeckmann S."/>
            <person name="Bunk B."/>
            <person name="Jeske O."/>
            <person name="Meyerdierks A."/>
            <person name="Storesund J.E."/>
            <person name="Kallscheuer N."/>
            <person name="Luecker S."/>
            <person name="Lage O.M."/>
            <person name="Pohl T."/>
            <person name="Merkel B.J."/>
            <person name="Hornburger P."/>
            <person name="Mueller R.-W."/>
            <person name="Bruemmer F."/>
            <person name="Labrenz M."/>
            <person name="Spormann A.M."/>
            <person name="Op Den Camp H."/>
            <person name="Overmann J."/>
            <person name="Amann R."/>
            <person name="Jetten M.S.M."/>
            <person name="Mascher T."/>
            <person name="Medema M.H."/>
            <person name="Devos D.P."/>
            <person name="Kaster A.-K."/>
            <person name="Ovreas L."/>
            <person name="Rohde M."/>
            <person name="Galperin M.Y."/>
            <person name="Jogler C."/>
        </authorList>
    </citation>
    <scope>NUCLEOTIDE SEQUENCE [LARGE SCALE GENOMIC DNA]</scope>
    <source>
        <strain evidence="2 3">Pla111</strain>
    </source>
</reference>
<keyword evidence="1" id="KW-0732">Signal</keyword>
<dbReference type="OrthoDB" id="290606at2"/>
<dbReference type="RefSeq" id="WP_146574273.1">
    <property type="nucleotide sequence ID" value="NZ_SJPH01000004.1"/>
</dbReference>
<sequence precursor="true">MRGLIYGTFMLALAASANVWAQPGLFPTANRVPRAIVGTDFPALGPAVPALSPAVPVRESEAAVQAMPLLERPNRIGHFYGNTLRRAHYDRLCVNCGKEDRPLARYFYRP</sequence>
<accession>A0A5C5VYU8</accession>